<keyword evidence="2" id="KW-1185">Reference proteome</keyword>
<accession>A0A1I1QW51</accession>
<dbReference type="InterPro" id="IPR032836">
    <property type="entry name" value="DsrE2-like"/>
</dbReference>
<dbReference type="InterPro" id="IPR027396">
    <property type="entry name" value="DsrEFH-like"/>
</dbReference>
<sequence length="126" mass="13757">MEKRKIVIMLLNTEPDRPWTLGAPFFQAIVATTLDLEVEMYFASRNVALFKPGVAEELFPGEDNQKSVYSFMQDAHEAGVKFYACGGAMDENDLTVDNAIPELDGAAGGAAFLGEVIEDDVATLTY</sequence>
<dbReference type="PANTHER" id="PTHR34655">
    <property type="entry name" value="CONSERVED WITHIN P. AEROPHILUM"/>
    <property type="match status" value="1"/>
</dbReference>
<evidence type="ECO:0000313" key="2">
    <source>
        <dbReference type="Proteomes" id="UP000198611"/>
    </source>
</evidence>
<dbReference type="AlphaFoldDB" id="A0A1I1QW51"/>
<dbReference type="STRING" id="1123397.SAMN05660831_01188"/>
<dbReference type="RefSeq" id="WP_093427850.1">
    <property type="nucleotide sequence ID" value="NZ_FOMJ01000003.1"/>
</dbReference>
<dbReference type="PANTHER" id="PTHR34655:SF2">
    <property type="entry name" value="PEROXIREDOXIN FAMILY PROTEIN"/>
    <property type="match status" value="1"/>
</dbReference>
<proteinExistence type="predicted"/>
<dbReference type="Pfam" id="PF13686">
    <property type="entry name" value="DrsE_2"/>
    <property type="match status" value="1"/>
</dbReference>
<reference evidence="1 2" key="1">
    <citation type="submission" date="2016-10" db="EMBL/GenBank/DDBJ databases">
        <authorList>
            <person name="de Groot N.N."/>
        </authorList>
    </citation>
    <scope>NUCLEOTIDE SEQUENCE [LARGE SCALE GENOMIC DNA]</scope>
    <source>
        <strain evidence="1 2">HL3</strain>
    </source>
</reference>
<organism evidence="1 2">
    <name type="scientific">Thiohalospira halophila DSM 15071</name>
    <dbReference type="NCBI Taxonomy" id="1123397"/>
    <lineage>
        <taxon>Bacteria</taxon>
        <taxon>Pseudomonadati</taxon>
        <taxon>Pseudomonadota</taxon>
        <taxon>Gammaproteobacteria</taxon>
        <taxon>Thiohalospirales</taxon>
        <taxon>Thiohalospiraceae</taxon>
        <taxon>Thiohalospira</taxon>
    </lineage>
</organism>
<dbReference type="SUPFAM" id="SSF75169">
    <property type="entry name" value="DsrEFH-like"/>
    <property type="match status" value="1"/>
</dbReference>
<protein>
    <submittedName>
        <fullName evidence="1">Predicted peroxiredoxin</fullName>
    </submittedName>
</protein>
<evidence type="ECO:0000313" key="1">
    <source>
        <dbReference type="EMBL" id="SFD23503.1"/>
    </source>
</evidence>
<dbReference type="EMBL" id="FOMJ01000003">
    <property type="protein sequence ID" value="SFD23503.1"/>
    <property type="molecule type" value="Genomic_DNA"/>
</dbReference>
<dbReference type="Proteomes" id="UP000198611">
    <property type="component" value="Unassembled WGS sequence"/>
</dbReference>
<dbReference type="Gene3D" id="3.40.1260.10">
    <property type="entry name" value="DsrEFH-like"/>
    <property type="match status" value="1"/>
</dbReference>
<dbReference type="OrthoDB" id="7932267at2"/>
<name>A0A1I1QW51_9GAMM</name>
<gene>
    <name evidence="1" type="ORF">SAMN05660831_01188</name>
</gene>